<gene>
    <name evidence="2" type="ORF">BSZ32_09395</name>
</gene>
<reference evidence="2 3" key="1">
    <citation type="submission" date="2016-12" db="EMBL/GenBank/DDBJ databases">
        <title>Study of bacterial adaptation to deep sea.</title>
        <authorList>
            <person name="Song J."/>
            <person name="Yoshizawa S."/>
            <person name="Kogure K."/>
        </authorList>
    </citation>
    <scope>NUCLEOTIDE SEQUENCE [LARGE SCALE GENOMIC DNA]</scope>
    <source>
        <strain evidence="2 3">SAORIC-165</strain>
    </source>
</reference>
<dbReference type="AlphaFoldDB" id="A0A2S7U115"/>
<feature type="coiled-coil region" evidence="1">
    <location>
        <begin position="43"/>
        <end position="106"/>
    </location>
</feature>
<evidence type="ECO:0000313" key="2">
    <source>
        <dbReference type="EMBL" id="PQJ28696.1"/>
    </source>
</evidence>
<proteinExistence type="predicted"/>
<sequence length="176" mass="19907">MLKYFTYPAMFSPHTILLLALCCTLSSCDRRANDDSALKEERREAVLKQHAAYEKELLEATEREEEIKAQQREINREFKDAQAKHAAEKAAEAKAATKALLEMEAKERKAARKSITHKKFSSITLRDGSRYQDVEIIKVSDSGITITHLNGARGIDFEQLPYSLQLACKYVSPTAN</sequence>
<organism evidence="2 3">
    <name type="scientific">Rubritalea profundi</name>
    <dbReference type="NCBI Taxonomy" id="1658618"/>
    <lineage>
        <taxon>Bacteria</taxon>
        <taxon>Pseudomonadati</taxon>
        <taxon>Verrucomicrobiota</taxon>
        <taxon>Verrucomicrobiia</taxon>
        <taxon>Verrucomicrobiales</taxon>
        <taxon>Rubritaleaceae</taxon>
        <taxon>Rubritalea</taxon>
    </lineage>
</organism>
<evidence type="ECO:0000313" key="3">
    <source>
        <dbReference type="Proteomes" id="UP000239907"/>
    </source>
</evidence>
<dbReference type="RefSeq" id="WP_105043190.1">
    <property type="nucleotide sequence ID" value="NZ_MQWA01000001.1"/>
</dbReference>
<dbReference type="EMBL" id="MQWA01000001">
    <property type="protein sequence ID" value="PQJ28696.1"/>
    <property type="molecule type" value="Genomic_DNA"/>
</dbReference>
<comment type="caution">
    <text evidence="2">The sequence shown here is derived from an EMBL/GenBank/DDBJ whole genome shotgun (WGS) entry which is preliminary data.</text>
</comment>
<dbReference type="Proteomes" id="UP000239907">
    <property type="component" value="Unassembled WGS sequence"/>
</dbReference>
<dbReference type="PROSITE" id="PS51257">
    <property type="entry name" value="PROKAR_LIPOPROTEIN"/>
    <property type="match status" value="1"/>
</dbReference>
<accession>A0A2S7U115</accession>
<keyword evidence="1" id="KW-0175">Coiled coil</keyword>
<keyword evidence="3" id="KW-1185">Reference proteome</keyword>
<protein>
    <submittedName>
        <fullName evidence="2">Uncharacterized protein</fullName>
    </submittedName>
</protein>
<name>A0A2S7U115_9BACT</name>
<evidence type="ECO:0000256" key="1">
    <source>
        <dbReference type="SAM" id="Coils"/>
    </source>
</evidence>